<dbReference type="InterPro" id="IPR050535">
    <property type="entry name" value="DNA_Repair-Maintenance_Comp"/>
</dbReference>
<keyword evidence="6 9" id="KW-0269">Exonuclease</keyword>
<dbReference type="KEGG" id="mrtj:KHC33_14880"/>
<dbReference type="InterPro" id="IPR026843">
    <property type="entry name" value="SbcD_C"/>
</dbReference>
<comment type="similarity">
    <text evidence="1">Belongs to the SbcD family.</text>
</comment>
<dbReference type="InterPro" id="IPR004843">
    <property type="entry name" value="Calcineurin-like_PHP"/>
</dbReference>
<gene>
    <name evidence="9" type="ORF">KHC33_14880</name>
</gene>
<keyword evidence="10" id="KW-1185">Reference proteome</keyword>
<keyword evidence="5" id="KW-0378">Hydrolase</keyword>
<dbReference type="InterPro" id="IPR041796">
    <property type="entry name" value="Mre11_N"/>
</dbReference>
<dbReference type="SUPFAM" id="SSF56300">
    <property type="entry name" value="Metallo-dependent phosphatases"/>
    <property type="match status" value="1"/>
</dbReference>
<evidence type="ECO:0000256" key="1">
    <source>
        <dbReference type="ARBA" id="ARBA00010555"/>
    </source>
</evidence>
<dbReference type="GO" id="GO:0004519">
    <property type="term" value="F:endonuclease activity"/>
    <property type="evidence" value="ECO:0007669"/>
    <property type="project" value="InterPro"/>
</dbReference>
<comment type="subunit">
    <text evidence="2">Heterodimer of SbcC and SbcD.</text>
</comment>
<dbReference type="AlphaFoldDB" id="A0A8E7EGV4"/>
<reference evidence="9 10" key="1">
    <citation type="submission" date="2021-05" db="EMBL/GenBank/DDBJ databases">
        <title>A novel Methanospirillum isolate from a pyrite-forming mixed culture.</title>
        <authorList>
            <person name="Bunk B."/>
            <person name="Sproer C."/>
            <person name="Spring S."/>
            <person name="Pester M."/>
        </authorList>
    </citation>
    <scope>NUCLEOTIDE SEQUENCE [LARGE SCALE GENOMIC DNA]</scope>
    <source>
        <strain evidence="9 10">J.3.6.1-F.2.7.3</strain>
    </source>
</reference>
<dbReference type="Proteomes" id="UP000680656">
    <property type="component" value="Chromosome"/>
</dbReference>
<dbReference type="GeneID" id="65098494"/>
<evidence type="ECO:0000256" key="3">
    <source>
        <dbReference type="ARBA" id="ARBA00013365"/>
    </source>
</evidence>
<dbReference type="GO" id="GO:0008408">
    <property type="term" value="F:3'-5' exonuclease activity"/>
    <property type="evidence" value="ECO:0007669"/>
    <property type="project" value="InterPro"/>
</dbReference>
<sequence length="410" mass="45588">MKILHTSDWHLGNQICGHKRYDEHEQFLSWLLSLINQEGVDILIVAGDIFDTTTPPNRSLEQYYQFLARAAGSSCRHIVITAGNHDSPSLIAAPRELCKYLNITIVGHVPDYPEELVTILKDRDGMPELIICPVPYLRDRDVRTMQAGESAGEKAANLVAGIKARYHAIGSCAETMREEIDNSIPIIATGHLFAAGGITKEDDGCRDLYLGTLACVGTDAFPSCIDYLALGHLHLPQRVCGNDRMRYSGAPLPMGFGEAGQTKSVLMLDVQDSRNMSVKEITVPAFQRMDRISGTFDEVIEELCRLKMEYSPALVEVILEDPRIISDASERIRTTIQGSPIEVLRVKAQRVSVQALQPGSDEESLAGLSPEEVFKRRLDAAEISGKDRQELLESFREIYTELQEEDNNSE</sequence>
<dbReference type="PANTHER" id="PTHR30337:SF0">
    <property type="entry name" value="NUCLEASE SBCCD SUBUNIT D"/>
    <property type="match status" value="1"/>
</dbReference>
<dbReference type="EMBL" id="CP075546">
    <property type="protein sequence ID" value="QVV88588.1"/>
    <property type="molecule type" value="Genomic_DNA"/>
</dbReference>
<feature type="domain" description="Calcineurin-like phosphoesterase" evidence="7">
    <location>
        <begin position="1"/>
        <end position="94"/>
    </location>
</feature>
<proteinExistence type="inferred from homology"/>
<evidence type="ECO:0000256" key="6">
    <source>
        <dbReference type="ARBA" id="ARBA00022839"/>
    </source>
</evidence>
<dbReference type="InterPro" id="IPR029052">
    <property type="entry name" value="Metallo-depent_PP-like"/>
</dbReference>
<organism evidence="9 10">
    <name type="scientific">Methanospirillum purgamenti</name>
    <dbReference type="NCBI Taxonomy" id="2834276"/>
    <lineage>
        <taxon>Archaea</taxon>
        <taxon>Methanobacteriati</taxon>
        <taxon>Methanobacteriota</taxon>
        <taxon>Stenosarchaea group</taxon>
        <taxon>Methanomicrobia</taxon>
        <taxon>Methanomicrobiales</taxon>
        <taxon>Methanospirillaceae</taxon>
        <taxon>Methanospirillum</taxon>
    </lineage>
</organism>
<dbReference type="Pfam" id="PF12320">
    <property type="entry name" value="SbcD_C"/>
    <property type="match status" value="1"/>
</dbReference>
<evidence type="ECO:0000256" key="5">
    <source>
        <dbReference type="ARBA" id="ARBA00022801"/>
    </source>
</evidence>
<dbReference type="CDD" id="cd00840">
    <property type="entry name" value="MPP_Mre11_N"/>
    <property type="match status" value="1"/>
</dbReference>
<dbReference type="RefSeq" id="WP_214419397.1">
    <property type="nucleotide sequence ID" value="NZ_CP075546.1"/>
</dbReference>
<accession>A0A8E7EGV4</accession>
<protein>
    <recommendedName>
        <fullName evidence="3">Nuclease SbcCD subunit D</fullName>
    </recommendedName>
</protein>
<keyword evidence="4" id="KW-0540">Nuclease</keyword>
<evidence type="ECO:0000259" key="8">
    <source>
        <dbReference type="Pfam" id="PF12320"/>
    </source>
</evidence>
<dbReference type="PANTHER" id="PTHR30337">
    <property type="entry name" value="COMPONENT OF ATP-DEPENDENT DSDNA EXONUCLEASE"/>
    <property type="match status" value="1"/>
</dbReference>
<evidence type="ECO:0000313" key="10">
    <source>
        <dbReference type="Proteomes" id="UP000680656"/>
    </source>
</evidence>
<dbReference type="Gene3D" id="3.30.160.720">
    <property type="match status" value="1"/>
</dbReference>
<evidence type="ECO:0000313" key="9">
    <source>
        <dbReference type="EMBL" id="QVV88588.1"/>
    </source>
</evidence>
<evidence type="ECO:0000259" key="7">
    <source>
        <dbReference type="Pfam" id="PF00149"/>
    </source>
</evidence>
<name>A0A8E7EGV4_9EURY</name>
<dbReference type="Pfam" id="PF00149">
    <property type="entry name" value="Metallophos"/>
    <property type="match status" value="1"/>
</dbReference>
<evidence type="ECO:0000256" key="4">
    <source>
        <dbReference type="ARBA" id="ARBA00022722"/>
    </source>
</evidence>
<feature type="domain" description="Nuclease SbcCD subunit D C-terminal" evidence="8">
    <location>
        <begin position="286"/>
        <end position="380"/>
    </location>
</feature>
<dbReference type="GO" id="GO:0006259">
    <property type="term" value="P:DNA metabolic process"/>
    <property type="evidence" value="ECO:0007669"/>
    <property type="project" value="InterPro"/>
</dbReference>
<dbReference type="InterPro" id="IPR004593">
    <property type="entry name" value="SbcD"/>
</dbReference>
<evidence type="ECO:0000256" key="2">
    <source>
        <dbReference type="ARBA" id="ARBA00011322"/>
    </source>
</evidence>
<dbReference type="Gene3D" id="3.60.21.10">
    <property type="match status" value="1"/>
</dbReference>
<dbReference type="NCBIfam" id="TIGR00619">
    <property type="entry name" value="sbcd"/>
    <property type="match status" value="1"/>
</dbReference>